<reference evidence="2 3" key="1">
    <citation type="submission" date="2024-09" db="EMBL/GenBank/DDBJ databases">
        <authorList>
            <person name="Sun Q."/>
            <person name="Mori K."/>
        </authorList>
    </citation>
    <scope>NUCLEOTIDE SEQUENCE [LARGE SCALE GENOMIC DNA]</scope>
    <source>
        <strain evidence="2 3">NCAIM B.01794</strain>
    </source>
</reference>
<dbReference type="EMBL" id="JBHLSS010000020">
    <property type="protein sequence ID" value="MFC0708590.1"/>
    <property type="molecule type" value="Genomic_DNA"/>
</dbReference>
<feature type="compositionally biased region" description="Basic and acidic residues" evidence="1">
    <location>
        <begin position="10"/>
        <end position="20"/>
    </location>
</feature>
<evidence type="ECO:0000256" key="1">
    <source>
        <dbReference type="SAM" id="MobiDB-lite"/>
    </source>
</evidence>
<keyword evidence="3" id="KW-1185">Reference proteome</keyword>
<evidence type="ECO:0000313" key="2">
    <source>
        <dbReference type="EMBL" id="MFC0708590.1"/>
    </source>
</evidence>
<sequence>MSPSYTYGDKFLKKNDKADENGAPSELSYKKAYVGKQSELANATLDLNDDSTEKVVAMNDQTEIPSSSLSCDLVGDLAKAVMNNRQIGTSAQRVIELGGGSELMKLLVIMAYESPAYSVIDNQERAAVEFQSKIYLMCIKGRK</sequence>
<dbReference type="RefSeq" id="WP_376942703.1">
    <property type="nucleotide sequence ID" value="NZ_CP171449.1"/>
</dbReference>
<name>A0ABV6SGD6_AZOPA</name>
<accession>A0ABV6SGD6</accession>
<proteinExistence type="predicted"/>
<organism evidence="2 3">
    <name type="scientific">Azorhizophilus paspali</name>
    <name type="common">Azotobacter paspali</name>
    <dbReference type="NCBI Taxonomy" id="69963"/>
    <lineage>
        <taxon>Bacteria</taxon>
        <taxon>Pseudomonadati</taxon>
        <taxon>Pseudomonadota</taxon>
        <taxon>Gammaproteobacteria</taxon>
        <taxon>Pseudomonadales</taxon>
        <taxon>Pseudomonadaceae</taxon>
        <taxon>Azorhizophilus</taxon>
    </lineage>
</organism>
<dbReference type="Proteomes" id="UP001589891">
    <property type="component" value="Unassembled WGS sequence"/>
</dbReference>
<gene>
    <name evidence="2" type="ORF">ACFFGX_02925</name>
</gene>
<comment type="caution">
    <text evidence="2">The sequence shown here is derived from an EMBL/GenBank/DDBJ whole genome shotgun (WGS) entry which is preliminary data.</text>
</comment>
<protein>
    <submittedName>
        <fullName evidence="2">Uncharacterized protein</fullName>
    </submittedName>
</protein>
<evidence type="ECO:0000313" key="3">
    <source>
        <dbReference type="Proteomes" id="UP001589891"/>
    </source>
</evidence>
<feature type="region of interest" description="Disordered" evidence="1">
    <location>
        <begin position="1"/>
        <end position="23"/>
    </location>
</feature>